<protein>
    <submittedName>
        <fullName evidence="2">Uncharacterized protein</fullName>
    </submittedName>
</protein>
<accession>A0A7V8MZ56</accession>
<feature type="transmembrane region" description="Helical" evidence="1">
    <location>
        <begin position="62"/>
        <end position="83"/>
    </location>
</feature>
<dbReference type="GeneID" id="303193892"/>
<organism evidence="2 3">
    <name type="scientific">Pseudolactococcus laudensis</name>
    <dbReference type="NCBI Taxonomy" id="1494461"/>
    <lineage>
        <taxon>Bacteria</taxon>
        <taxon>Bacillati</taxon>
        <taxon>Bacillota</taxon>
        <taxon>Bacilli</taxon>
        <taxon>Lactobacillales</taxon>
        <taxon>Streptococcaceae</taxon>
        <taxon>Pseudolactococcus</taxon>
    </lineage>
</organism>
<dbReference type="Proteomes" id="UP000530186">
    <property type="component" value="Unassembled WGS sequence"/>
</dbReference>
<gene>
    <name evidence="2" type="ORF">HZR21_00010</name>
</gene>
<keyword evidence="1" id="KW-0472">Membrane</keyword>
<dbReference type="EMBL" id="JACBNY010000001">
    <property type="protein sequence ID" value="MBA0015548.1"/>
    <property type="molecule type" value="Genomic_DNA"/>
</dbReference>
<proteinExistence type="predicted"/>
<comment type="caution">
    <text evidence="2">The sequence shown here is derived from an EMBL/GenBank/DDBJ whole genome shotgun (WGS) entry which is preliminary data.</text>
</comment>
<dbReference type="AlphaFoldDB" id="A0A7V8MZ56"/>
<keyword evidence="1" id="KW-1133">Transmembrane helix</keyword>
<keyword evidence="1" id="KW-0812">Transmembrane</keyword>
<evidence type="ECO:0000313" key="3">
    <source>
        <dbReference type="Proteomes" id="UP000530186"/>
    </source>
</evidence>
<evidence type="ECO:0000313" key="2">
    <source>
        <dbReference type="EMBL" id="MBA0015548.1"/>
    </source>
</evidence>
<name>A0A7V8MZ56_9LACT</name>
<reference evidence="2 3" key="1">
    <citation type="submission" date="2020-07" db="EMBL/GenBank/DDBJ databases">
        <authorList>
            <person name="Hilgarth M."/>
            <person name="Werum V."/>
            <person name="Vogel R.F."/>
        </authorList>
    </citation>
    <scope>NUCLEOTIDE SEQUENCE [LARGE SCALE GENOMIC DNA]</scope>
    <source>
        <strain evidence="2 3">DSM 28961</strain>
    </source>
</reference>
<evidence type="ECO:0000256" key="1">
    <source>
        <dbReference type="SAM" id="Phobius"/>
    </source>
</evidence>
<keyword evidence="3" id="KW-1185">Reference proteome</keyword>
<sequence length="108" mass="12745">MNDNYKFDDSFDELLKEKYVDAMSQIKAPNELVDKTKLAIRAELATETRSGFFDKRIKMKFFYGRLFLVALLILFIGSGFVYYHQRDQIHIMAVSQNQVSMNKSFWEV</sequence>
<dbReference type="RefSeq" id="WP_180745360.1">
    <property type="nucleotide sequence ID" value="NZ_CBCRWQ010000002.1"/>
</dbReference>